<dbReference type="GO" id="GO:0000976">
    <property type="term" value="F:transcription cis-regulatory region binding"/>
    <property type="evidence" value="ECO:0007669"/>
    <property type="project" value="TreeGrafter"/>
</dbReference>
<dbReference type="PANTHER" id="PTHR48111">
    <property type="entry name" value="REGULATOR OF RPOS"/>
    <property type="match status" value="1"/>
</dbReference>
<evidence type="ECO:0000256" key="1">
    <source>
        <dbReference type="ARBA" id="ARBA00022553"/>
    </source>
</evidence>
<evidence type="ECO:0000313" key="6">
    <source>
        <dbReference type="EMBL" id="MUM77978.1"/>
    </source>
</evidence>
<protein>
    <submittedName>
        <fullName evidence="6">Response regulator</fullName>
    </submittedName>
</protein>
<evidence type="ECO:0000256" key="3">
    <source>
        <dbReference type="ARBA" id="ARBA00023125"/>
    </source>
</evidence>
<keyword evidence="3" id="KW-0238">DNA-binding</keyword>
<dbReference type="RefSeq" id="WP_155934599.1">
    <property type="nucleotide sequence ID" value="NZ_WODC01000006.1"/>
</dbReference>
<organism evidence="6 7">
    <name type="scientific">Pseudodesulfovibrio alkaliphilus</name>
    <dbReference type="NCBI Taxonomy" id="2661613"/>
    <lineage>
        <taxon>Bacteria</taxon>
        <taxon>Pseudomonadati</taxon>
        <taxon>Thermodesulfobacteriota</taxon>
        <taxon>Desulfovibrionia</taxon>
        <taxon>Desulfovibrionales</taxon>
        <taxon>Desulfovibrionaceae</taxon>
    </lineage>
</organism>
<dbReference type="Pfam" id="PF00072">
    <property type="entry name" value="Response_reg"/>
    <property type="match status" value="1"/>
</dbReference>
<reference evidence="6 7" key="1">
    <citation type="submission" date="2019-11" db="EMBL/GenBank/DDBJ databases">
        <title>Pseudodesulfovibrio alkaliphilus, sp. nov., an alkaliphilic sulfate-reducing bacteria from mud volcano of Taman peninsula, Russia.</title>
        <authorList>
            <person name="Frolova A."/>
            <person name="Merkel A.Y."/>
            <person name="Slobodkin A.I."/>
        </authorList>
    </citation>
    <scope>NUCLEOTIDE SEQUENCE [LARGE SCALE GENOMIC DNA]</scope>
    <source>
        <strain evidence="6 7">F-1</strain>
    </source>
</reference>
<dbReference type="GO" id="GO:0032993">
    <property type="term" value="C:protein-DNA complex"/>
    <property type="evidence" value="ECO:0007669"/>
    <property type="project" value="TreeGrafter"/>
</dbReference>
<comment type="caution">
    <text evidence="6">The sequence shown here is derived from an EMBL/GenBank/DDBJ whole genome shotgun (WGS) entry which is preliminary data.</text>
</comment>
<dbReference type="InterPro" id="IPR001789">
    <property type="entry name" value="Sig_transdc_resp-reg_receiver"/>
</dbReference>
<gene>
    <name evidence="6" type="ORF">GKC30_10060</name>
</gene>
<keyword evidence="1 4" id="KW-0597">Phosphoprotein</keyword>
<evidence type="ECO:0000256" key="2">
    <source>
        <dbReference type="ARBA" id="ARBA00023012"/>
    </source>
</evidence>
<dbReference type="GO" id="GO:0005829">
    <property type="term" value="C:cytosol"/>
    <property type="evidence" value="ECO:0007669"/>
    <property type="project" value="TreeGrafter"/>
</dbReference>
<dbReference type="EMBL" id="WODC01000006">
    <property type="protein sequence ID" value="MUM77978.1"/>
    <property type="molecule type" value="Genomic_DNA"/>
</dbReference>
<name>A0A7K1KPG8_9BACT</name>
<dbReference type="PROSITE" id="PS50110">
    <property type="entry name" value="RESPONSE_REGULATORY"/>
    <property type="match status" value="1"/>
</dbReference>
<dbReference type="PANTHER" id="PTHR48111:SF40">
    <property type="entry name" value="PHOSPHATE REGULON TRANSCRIPTIONAL REGULATORY PROTEIN PHOB"/>
    <property type="match status" value="1"/>
</dbReference>
<feature type="modified residue" description="4-aspartylphosphate" evidence="4">
    <location>
        <position position="55"/>
    </location>
</feature>
<dbReference type="AlphaFoldDB" id="A0A7K1KPG8"/>
<dbReference type="InterPro" id="IPR039420">
    <property type="entry name" value="WalR-like"/>
</dbReference>
<evidence type="ECO:0000259" key="5">
    <source>
        <dbReference type="PROSITE" id="PS50110"/>
    </source>
</evidence>
<accession>A0A7K1KPG8</accession>
<dbReference type="Gene3D" id="3.40.50.2300">
    <property type="match status" value="1"/>
</dbReference>
<feature type="domain" description="Response regulatory" evidence="5">
    <location>
        <begin position="5"/>
        <end position="120"/>
    </location>
</feature>
<dbReference type="SUPFAM" id="SSF52172">
    <property type="entry name" value="CheY-like"/>
    <property type="match status" value="1"/>
</dbReference>
<evidence type="ECO:0000313" key="7">
    <source>
        <dbReference type="Proteomes" id="UP000461162"/>
    </source>
</evidence>
<dbReference type="SMART" id="SM00448">
    <property type="entry name" value="REC"/>
    <property type="match status" value="1"/>
</dbReference>
<evidence type="ECO:0000256" key="4">
    <source>
        <dbReference type="PROSITE-ProRule" id="PRU00169"/>
    </source>
</evidence>
<dbReference type="Proteomes" id="UP000461162">
    <property type="component" value="Unassembled WGS sequence"/>
</dbReference>
<dbReference type="InterPro" id="IPR011006">
    <property type="entry name" value="CheY-like_superfamily"/>
</dbReference>
<keyword evidence="2" id="KW-0902">Two-component regulatory system</keyword>
<keyword evidence="7" id="KW-1185">Reference proteome</keyword>
<dbReference type="GO" id="GO:0000156">
    <property type="term" value="F:phosphorelay response regulator activity"/>
    <property type="evidence" value="ECO:0007669"/>
    <property type="project" value="TreeGrafter"/>
</dbReference>
<proteinExistence type="predicted"/>
<sequence>MSDASLLIVDDEPGFVETMRKRLAKRNMTAHTAQSGDEALRRLREFPEIEVIVLDVKMPGKDGLAVLQEIKQAFPLVEVIMLTGHATVPSALEGIQLGAYDYLMKPCSFDVLTEKINEAAALKRRRETEAVGTGGDTA</sequence>
<dbReference type="GO" id="GO:0006355">
    <property type="term" value="P:regulation of DNA-templated transcription"/>
    <property type="evidence" value="ECO:0007669"/>
    <property type="project" value="TreeGrafter"/>
</dbReference>